<feature type="transmembrane region" description="Helical" evidence="8">
    <location>
        <begin position="205"/>
        <end position="225"/>
    </location>
</feature>
<feature type="compositionally biased region" description="Low complexity" evidence="7">
    <location>
        <begin position="37"/>
        <end position="49"/>
    </location>
</feature>
<evidence type="ECO:0000259" key="9">
    <source>
        <dbReference type="PROSITE" id="PS50850"/>
    </source>
</evidence>
<feature type="domain" description="Major facilitator superfamily (MFS) profile" evidence="9">
    <location>
        <begin position="77"/>
        <end position="495"/>
    </location>
</feature>
<comment type="similarity">
    <text evidence="6">Belongs to the major facilitator superfamily. Allantoate permease family.</text>
</comment>
<feature type="transmembrane region" description="Helical" evidence="8">
    <location>
        <begin position="169"/>
        <end position="193"/>
    </location>
</feature>
<dbReference type="EMBL" id="CVQH01008002">
    <property type="protein sequence ID" value="CRK16952.1"/>
    <property type="molecule type" value="Genomic_DNA"/>
</dbReference>
<evidence type="ECO:0000256" key="6">
    <source>
        <dbReference type="ARBA" id="ARBA00037968"/>
    </source>
</evidence>
<evidence type="ECO:0000256" key="3">
    <source>
        <dbReference type="ARBA" id="ARBA00022692"/>
    </source>
</evidence>
<evidence type="ECO:0000256" key="7">
    <source>
        <dbReference type="SAM" id="MobiDB-lite"/>
    </source>
</evidence>
<sequence>MTVKSRQPSGSRSPNADGHEAEEPLMPAEFVDERAPPDGCASGSASASDKQTTGGAARLVVTAQDNARVLRRIDLYVLPLMLGVYFLQSLDKTTLAYASVFGLIEDTGLRGDEYSWLGSVVYVAQLVMQFPLAWLLVKMPLGRFTACMVALWGATLAAMAAARSFPSLLVMRFLLGAFEASVAPSFIALTHMFWRRREQPLRMSLWYAMNGFTAMFGSLMTWGLARIPSTLRPYQVIFLFFGLVTVAFAVVMFRCMPDAPADARFLTPRDRRIAVERLRLGLRASQAGASSARQWRWAHVHETMRDPKTWLWFGLIFSISVPSGGVGSFGPLIIESFGFDPFTAILFNAPFGLVQLVSTVGGALVAQRLRRKGPVIAALCVAPIAGCYVLMTTPRSPERKATLLLGYYLISVYPGMIPLMYSWSAANTAGDTKRKCNASAMFVGQSLGNIIGPLLYRPAEAPEYYRGLWWNLVLYLAVVGLVGVTTAHVAALNARHALTRVRRGKPALVRDRSLEEEEGGEGEGEGEGEGGAWAVDDATDLENEDFVFVY</sequence>
<reference evidence="10 11" key="1">
    <citation type="submission" date="2015-05" db="EMBL/GenBank/DDBJ databases">
        <authorList>
            <person name="Wang D.B."/>
            <person name="Wang M."/>
        </authorList>
    </citation>
    <scope>NUCLEOTIDE SEQUENCE [LARGE SCALE GENOMIC DNA]</scope>
    <source>
        <strain evidence="10">VL1</strain>
    </source>
</reference>
<feature type="region of interest" description="Disordered" evidence="7">
    <location>
        <begin position="509"/>
        <end position="545"/>
    </location>
</feature>
<dbReference type="PANTHER" id="PTHR43791">
    <property type="entry name" value="PERMEASE-RELATED"/>
    <property type="match status" value="1"/>
</dbReference>
<evidence type="ECO:0000256" key="4">
    <source>
        <dbReference type="ARBA" id="ARBA00022989"/>
    </source>
</evidence>
<feature type="transmembrane region" description="Helical" evidence="8">
    <location>
        <begin position="73"/>
        <end position="90"/>
    </location>
</feature>
<feature type="transmembrane region" description="Helical" evidence="8">
    <location>
        <begin position="373"/>
        <end position="391"/>
    </location>
</feature>
<dbReference type="SUPFAM" id="SSF103473">
    <property type="entry name" value="MFS general substrate transporter"/>
    <property type="match status" value="1"/>
</dbReference>
<evidence type="ECO:0000256" key="8">
    <source>
        <dbReference type="SAM" id="Phobius"/>
    </source>
</evidence>
<gene>
    <name evidence="10" type="ORF">BN1708_011891</name>
</gene>
<dbReference type="Pfam" id="PF07690">
    <property type="entry name" value="MFS_1"/>
    <property type="match status" value="1"/>
</dbReference>
<dbReference type="FunFam" id="1.20.1250.20:FF:000064">
    <property type="entry name" value="MFS allantoate transporter"/>
    <property type="match status" value="1"/>
</dbReference>
<feature type="transmembrane region" description="Helical" evidence="8">
    <location>
        <begin position="116"/>
        <end position="137"/>
    </location>
</feature>
<evidence type="ECO:0000256" key="2">
    <source>
        <dbReference type="ARBA" id="ARBA00022448"/>
    </source>
</evidence>
<keyword evidence="11" id="KW-1185">Reference proteome</keyword>
<dbReference type="GO" id="GO:0016020">
    <property type="term" value="C:membrane"/>
    <property type="evidence" value="ECO:0007669"/>
    <property type="project" value="UniProtKB-SubCell"/>
</dbReference>
<feature type="transmembrane region" description="Helical" evidence="8">
    <location>
        <begin position="345"/>
        <end position="366"/>
    </location>
</feature>
<dbReference type="InterPro" id="IPR020846">
    <property type="entry name" value="MFS_dom"/>
</dbReference>
<evidence type="ECO:0000256" key="1">
    <source>
        <dbReference type="ARBA" id="ARBA00004141"/>
    </source>
</evidence>
<keyword evidence="4 8" id="KW-1133">Transmembrane helix</keyword>
<evidence type="ECO:0000313" key="10">
    <source>
        <dbReference type="EMBL" id="CRK16952.1"/>
    </source>
</evidence>
<organism evidence="10 11">
    <name type="scientific">Verticillium longisporum</name>
    <name type="common">Verticillium dahliae var. longisporum</name>
    <dbReference type="NCBI Taxonomy" id="100787"/>
    <lineage>
        <taxon>Eukaryota</taxon>
        <taxon>Fungi</taxon>
        <taxon>Dikarya</taxon>
        <taxon>Ascomycota</taxon>
        <taxon>Pezizomycotina</taxon>
        <taxon>Sordariomycetes</taxon>
        <taxon>Hypocreomycetidae</taxon>
        <taxon>Glomerellales</taxon>
        <taxon>Plectosphaerellaceae</taxon>
        <taxon>Verticillium</taxon>
    </lineage>
</organism>
<keyword evidence="5 8" id="KW-0472">Membrane</keyword>
<protein>
    <recommendedName>
        <fullName evidence="9">Major facilitator superfamily (MFS) profile domain-containing protein</fullName>
    </recommendedName>
</protein>
<name>A0A0G4L4K8_VERLO</name>
<feature type="transmembrane region" description="Helical" evidence="8">
    <location>
        <begin position="436"/>
        <end position="456"/>
    </location>
</feature>
<feature type="transmembrane region" description="Helical" evidence="8">
    <location>
        <begin position="237"/>
        <end position="256"/>
    </location>
</feature>
<keyword evidence="3 8" id="KW-0812">Transmembrane</keyword>
<feature type="transmembrane region" description="Helical" evidence="8">
    <location>
        <begin position="403"/>
        <end position="424"/>
    </location>
</feature>
<accession>A0A0G4L4K8</accession>
<feature type="transmembrane region" description="Helical" evidence="8">
    <location>
        <begin position="310"/>
        <end position="333"/>
    </location>
</feature>
<feature type="compositionally biased region" description="Acidic residues" evidence="7">
    <location>
        <begin position="514"/>
        <end position="528"/>
    </location>
</feature>
<dbReference type="PROSITE" id="PS50850">
    <property type="entry name" value="MFS"/>
    <property type="match status" value="1"/>
</dbReference>
<feature type="transmembrane region" description="Helical" evidence="8">
    <location>
        <begin position="468"/>
        <end position="492"/>
    </location>
</feature>
<dbReference type="Proteomes" id="UP000044602">
    <property type="component" value="Unassembled WGS sequence"/>
</dbReference>
<evidence type="ECO:0000256" key="5">
    <source>
        <dbReference type="ARBA" id="ARBA00023136"/>
    </source>
</evidence>
<dbReference type="Gene3D" id="1.20.1250.20">
    <property type="entry name" value="MFS general substrate transporter like domains"/>
    <property type="match status" value="2"/>
</dbReference>
<dbReference type="AlphaFoldDB" id="A0A0G4L4K8"/>
<feature type="transmembrane region" description="Helical" evidence="8">
    <location>
        <begin position="144"/>
        <end position="163"/>
    </location>
</feature>
<dbReference type="PANTHER" id="PTHR43791:SF59">
    <property type="entry name" value="TRANSPORTER, PUTATIVE (AFU_ORTHOLOGUE AFUA_1G06550)-RELATED"/>
    <property type="match status" value="1"/>
</dbReference>
<dbReference type="STRING" id="100787.A0A0G4L4K8"/>
<evidence type="ECO:0000313" key="11">
    <source>
        <dbReference type="Proteomes" id="UP000044602"/>
    </source>
</evidence>
<comment type="subcellular location">
    <subcellularLocation>
        <location evidence="1">Membrane</location>
        <topology evidence="1">Multi-pass membrane protein</topology>
    </subcellularLocation>
</comment>
<dbReference type="GO" id="GO:0022857">
    <property type="term" value="F:transmembrane transporter activity"/>
    <property type="evidence" value="ECO:0007669"/>
    <property type="project" value="InterPro"/>
</dbReference>
<feature type="region of interest" description="Disordered" evidence="7">
    <location>
        <begin position="1"/>
        <end position="50"/>
    </location>
</feature>
<dbReference type="InterPro" id="IPR036259">
    <property type="entry name" value="MFS_trans_sf"/>
</dbReference>
<proteinExistence type="inferred from homology"/>
<feature type="compositionally biased region" description="Polar residues" evidence="7">
    <location>
        <begin position="1"/>
        <end position="14"/>
    </location>
</feature>
<dbReference type="InterPro" id="IPR011701">
    <property type="entry name" value="MFS"/>
</dbReference>
<keyword evidence="2" id="KW-0813">Transport</keyword>